<gene>
    <name evidence="2" type="ORF">EI983_10550</name>
</gene>
<protein>
    <recommendedName>
        <fullName evidence="4">Colicin transporter</fullName>
    </recommendedName>
</protein>
<evidence type="ECO:0000256" key="1">
    <source>
        <dbReference type="SAM" id="Coils"/>
    </source>
</evidence>
<feature type="coiled-coil region" evidence="1">
    <location>
        <begin position="35"/>
        <end position="115"/>
    </location>
</feature>
<dbReference type="OrthoDB" id="7871100at2"/>
<keyword evidence="3" id="KW-1185">Reference proteome</keyword>
<keyword evidence="1" id="KW-0175">Coiled coil</keyword>
<accession>A0A6I6IT34</accession>
<organism evidence="2 3">
    <name type="scientific">Roseovarius faecimaris</name>
    <dbReference type="NCBI Taxonomy" id="2494550"/>
    <lineage>
        <taxon>Bacteria</taxon>
        <taxon>Pseudomonadati</taxon>
        <taxon>Pseudomonadota</taxon>
        <taxon>Alphaproteobacteria</taxon>
        <taxon>Rhodobacterales</taxon>
        <taxon>Roseobacteraceae</taxon>
        <taxon>Roseovarius</taxon>
    </lineage>
</organism>
<evidence type="ECO:0008006" key="4">
    <source>
        <dbReference type="Google" id="ProtNLM"/>
    </source>
</evidence>
<name>A0A6I6IT34_9RHOB</name>
<proteinExistence type="predicted"/>
<sequence>MSQIEELQGRITAALDRISQGLEGMSADGADADEMDALRQQLEDEQTANAQLEERLKRMKEKLDAAEAAAEAAVQEHRDGLAKLDGDLQSLRRANAQLRDNNKALREAIEAGVAEPHLINKAMLSELEGLRAARAADRAETEAVMAELGRIAKAAAASSEDA</sequence>
<reference evidence="3" key="1">
    <citation type="submission" date="2018-12" db="EMBL/GenBank/DDBJ databases">
        <title>Complete genome sequence of Roseovarius sp. MME-070.</title>
        <authorList>
            <person name="Nam Y.-D."/>
            <person name="Kang J."/>
            <person name="Chung W.-H."/>
            <person name="Park Y.S."/>
        </authorList>
    </citation>
    <scope>NUCLEOTIDE SEQUENCE [LARGE SCALE GENOMIC DNA]</scope>
    <source>
        <strain evidence="3">MME-070</strain>
    </source>
</reference>
<dbReference type="Proteomes" id="UP000428330">
    <property type="component" value="Chromosome"/>
</dbReference>
<dbReference type="RefSeq" id="WP_157707371.1">
    <property type="nucleotide sequence ID" value="NZ_CP034348.1"/>
</dbReference>
<dbReference type="EMBL" id="CP034348">
    <property type="protein sequence ID" value="QGX98687.1"/>
    <property type="molecule type" value="Genomic_DNA"/>
</dbReference>
<dbReference type="AlphaFoldDB" id="A0A6I6IT34"/>
<evidence type="ECO:0000313" key="3">
    <source>
        <dbReference type="Proteomes" id="UP000428330"/>
    </source>
</evidence>
<dbReference type="Gene3D" id="1.10.287.1490">
    <property type="match status" value="1"/>
</dbReference>
<dbReference type="KEGG" id="rom:EI983_10550"/>
<evidence type="ECO:0000313" key="2">
    <source>
        <dbReference type="EMBL" id="QGX98687.1"/>
    </source>
</evidence>